<evidence type="ECO:0000256" key="1">
    <source>
        <dbReference type="ARBA" id="ARBA00012552"/>
    </source>
</evidence>
<dbReference type="InterPro" id="IPR014001">
    <property type="entry name" value="Helicase_ATP-bd"/>
</dbReference>
<evidence type="ECO:0000313" key="9">
    <source>
        <dbReference type="EMBL" id="KAG5484940.1"/>
    </source>
</evidence>
<dbReference type="Pfam" id="PF00270">
    <property type="entry name" value="DEAD"/>
    <property type="match status" value="1"/>
</dbReference>
<dbReference type="InterPro" id="IPR011545">
    <property type="entry name" value="DEAD/DEAH_box_helicase_dom"/>
</dbReference>
<feature type="region of interest" description="Disordered" evidence="6">
    <location>
        <begin position="44"/>
        <end position="70"/>
    </location>
</feature>
<evidence type="ECO:0000256" key="4">
    <source>
        <dbReference type="ARBA" id="ARBA00022806"/>
    </source>
</evidence>
<dbReference type="KEGG" id="lmat:92516920"/>
<dbReference type="InterPro" id="IPR027417">
    <property type="entry name" value="P-loop_NTPase"/>
</dbReference>
<reference evidence="10" key="2">
    <citation type="journal article" date="2021" name="Sci. Data">
        <title>Chromosome-scale genome sequencing, assembly and annotation of six genomes from subfamily Leishmaniinae.</title>
        <authorList>
            <person name="Almutairi H."/>
            <person name="Urbaniak M.D."/>
            <person name="Bates M.D."/>
            <person name="Jariyapan N."/>
            <person name="Kwakye-Nuako G."/>
            <person name="Thomaz Soccol V."/>
            <person name="Al-Salem W.S."/>
            <person name="Dillon R.J."/>
            <person name="Bates P.A."/>
            <person name="Gatherer D."/>
        </authorList>
    </citation>
    <scope>NUCLEOTIDE SEQUENCE [LARGE SCALE GENOMIC DNA]</scope>
</reference>
<feature type="region of interest" description="Disordered" evidence="6">
    <location>
        <begin position="731"/>
        <end position="782"/>
    </location>
</feature>
<evidence type="ECO:0000313" key="10">
    <source>
        <dbReference type="Proteomes" id="UP000673552"/>
    </source>
</evidence>
<evidence type="ECO:0000256" key="2">
    <source>
        <dbReference type="ARBA" id="ARBA00022741"/>
    </source>
</evidence>
<dbReference type="EMBL" id="JAFEUZ010000010">
    <property type="protein sequence ID" value="KAG5484940.1"/>
    <property type="molecule type" value="Genomic_DNA"/>
</dbReference>
<feature type="compositionally biased region" description="Polar residues" evidence="6">
    <location>
        <begin position="44"/>
        <end position="68"/>
    </location>
</feature>
<dbReference type="GeneID" id="92516920"/>
<dbReference type="OrthoDB" id="249932at2759"/>
<dbReference type="RefSeq" id="XP_067180612.1">
    <property type="nucleotide sequence ID" value="XM_067324408.1"/>
</dbReference>
<dbReference type="SMART" id="SM00487">
    <property type="entry name" value="DEXDc"/>
    <property type="match status" value="1"/>
</dbReference>
<dbReference type="Pfam" id="PF00271">
    <property type="entry name" value="Helicase_C"/>
    <property type="match status" value="1"/>
</dbReference>
<evidence type="ECO:0000259" key="7">
    <source>
        <dbReference type="PROSITE" id="PS51192"/>
    </source>
</evidence>
<gene>
    <name evidence="9" type="ORF">LSCM1_07015</name>
</gene>
<dbReference type="GO" id="GO:0003724">
    <property type="term" value="F:RNA helicase activity"/>
    <property type="evidence" value="ECO:0007669"/>
    <property type="project" value="UniProtKB-EC"/>
</dbReference>
<dbReference type="Proteomes" id="UP000673552">
    <property type="component" value="Unassembled WGS sequence"/>
</dbReference>
<dbReference type="GO" id="GO:0003676">
    <property type="term" value="F:nucleic acid binding"/>
    <property type="evidence" value="ECO:0007669"/>
    <property type="project" value="InterPro"/>
</dbReference>
<keyword evidence="10" id="KW-1185">Reference proteome</keyword>
<dbReference type="SMART" id="SM00490">
    <property type="entry name" value="HELICc"/>
    <property type="match status" value="1"/>
</dbReference>
<keyword evidence="5" id="KW-0067">ATP-binding</keyword>
<protein>
    <recommendedName>
        <fullName evidence="1">RNA helicase</fullName>
        <ecNumber evidence="1">3.6.4.13</ecNumber>
    </recommendedName>
</protein>
<dbReference type="GO" id="GO:0005524">
    <property type="term" value="F:ATP binding"/>
    <property type="evidence" value="ECO:0007669"/>
    <property type="project" value="UniProtKB-KW"/>
</dbReference>
<dbReference type="SUPFAM" id="SSF52540">
    <property type="entry name" value="P-loop containing nucleoside triphosphate hydrolases"/>
    <property type="match status" value="1"/>
</dbReference>
<evidence type="ECO:0000256" key="6">
    <source>
        <dbReference type="SAM" id="MobiDB-lite"/>
    </source>
</evidence>
<feature type="compositionally biased region" description="Basic and acidic residues" evidence="6">
    <location>
        <begin position="766"/>
        <end position="775"/>
    </location>
</feature>
<dbReference type="Gene3D" id="3.40.50.300">
    <property type="entry name" value="P-loop containing nucleotide triphosphate hydrolases"/>
    <property type="match status" value="2"/>
</dbReference>
<evidence type="ECO:0000256" key="3">
    <source>
        <dbReference type="ARBA" id="ARBA00022801"/>
    </source>
</evidence>
<evidence type="ECO:0000256" key="5">
    <source>
        <dbReference type="ARBA" id="ARBA00022840"/>
    </source>
</evidence>
<comment type="caution">
    <text evidence="9">The sequence shown here is derived from an EMBL/GenBank/DDBJ whole genome shotgun (WGS) entry which is preliminary data.</text>
</comment>
<dbReference type="AlphaFoldDB" id="A0A836KW16"/>
<evidence type="ECO:0000259" key="8">
    <source>
        <dbReference type="PROSITE" id="PS51194"/>
    </source>
</evidence>
<keyword evidence="2" id="KW-0547">Nucleotide-binding</keyword>
<feature type="domain" description="Helicase ATP-binding" evidence="7">
    <location>
        <begin position="322"/>
        <end position="512"/>
    </location>
</feature>
<accession>A0A836KW16</accession>
<dbReference type="PANTHER" id="PTHR47958">
    <property type="entry name" value="ATP-DEPENDENT RNA HELICASE DBP3"/>
    <property type="match status" value="1"/>
</dbReference>
<dbReference type="GO" id="GO:0016787">
    <property type="term" value="F:hydrolase activity"/>
    <property type="evidence" value="ECO:0007669"/>
    <property type="project" value="UniProtKB-KW"/>
</dbReference>
<sequence>MRTHARLCFHTALSTNWPAFTCGARRTQRCGFVDTTITDDAVVSTMTSPKGSPPGSTAEGNPTPSGVGSSYMHPVDVGNASFTLYGEIPKNASDGASRILSSSSLHSYDPAILFSDLRLQGAHYKLLNFSSGLGGGGASDSPLTANGAAAEARAAEDEENDAVMRSGCNRQGAAGAAAMAAAIFDSRRVADGIAMVPGHPLPVVFPRSDGPPPPLHSKKLASGGAHQACTGMRGRQTMYGSDEDAALLMRGELMESERHAESYSLQQSIVWRVQVLDERHRPTPIKLFEHFREALDVLPARVMQGLSESGLTCPTLLQSAAIPPLLCGRDVVGVAPGGSGATVAYTVPSIAVLVKVKAAEEQERLSRVVLEGADSALMSPALYAARSSSSGDTVAHPIVVVLCTTRPAVLRTAAMYSSLAGEDVRLVTAYRLADGGDGDDQRNVIRKESGCDVIVATPTCLMALMREGYVDLDRVHMLVVDEANHFAEANSAPDGLSVMQRVEDIMHAVKENGVTHQFSLWCAETGPAVEALVRKYMSPLTLRVMVTREEHTSTNVRQILYPLPSRDVRIKAIQQLYDQCIILKRDQVVVYCADRATAEDVVRELIKGLSAPSSLVRCVHGGLHSHKRGQVLKAFQQGDIRILVATDVVTKQLRVEEPVHVIHYDLPDATGVYMQRVNQAGRSGCQGTSHAFLTRGDARALNIARLVEKETGHALSDDIRKMIAEMEAEGGKDTWASPVGRGRHQAASNTKWRVRGQWKTRQPAESCDRASELGKRPVGLAR</sequence>
<dbReference type="PROSITE" id="PS51194">
    <property type="entry name" value="HELICASE_CTER"/>
    <property type="match status" value="1"/>
</dbReference>
<feature type="domain" description="Helicase C-terminal" evidence="8">
    <location>
        <begin position="572"/>
        <end position="727"/>
    </location>
</feature>
<proteinExistence type="predicted"/>
<dbReference type="EC" id="3.6.4.13" evidence="1"/>
<reference evidence="10" key="1">
    <citation type="journal article" date="2021" name="Microbiol. Resour. Announc.">
        <title>LGAAP: Leishmaniinae Genome Assembly and Annotation Pipeline.</title>
        <authorList>
            <person name="Almutairi H."/>
            <person name="Urbaniak M.D."/>
            <person name="Bates M.D."/>
            <person name="Jariyapan N."/>
            <person name="Kwakye-Nuako G."/>
            <person name="Thomaz-Soccol V."/>
            <person name="Al-Salem W.S."/>
            <person name="Dillon R.J."/>
            <person name="Bates P.A."/>
            <person name="Gatherer D."/>
        </authorList>
    </citation>
    <scope>NUCLEOTIDE SEQUENCE [LARGE SCALE GENOMIC DNA]</scope>
</reference>
<keyword evidence="4" id="KW-0347">Helicase</keyword>
<dbReference type="InterPro" id="IPR001650">
    <property type="entry name" value="Helicase_C-like"/>
</dbReference>
<name>A0A836KW16_9TRYP</name>
<organism evidence="9 10">
    <name type="scientific">Leishmania martiniquensis</name>
    <dbReference type="NCBI Taxonomy" id="1580590"/>
    <lineage>
        <taxon>Eukaryota</taxon>
        <taxon>Discoba</taxon>
        <taxon>Euglenozoa</taxon>
        <taxon>Kinetoplastea</taxon>
        <taxon>Metakinetoplastina</taxon>
        <taxon>Trypanosomatida</taxon>
        <taxon>Trypanosomatidae</taxon>
        <taxon>Leishmaniinae</taxon>
        <taxon>Leishmania</taxon>
    </lineage>
</organism>
<keyword evidence="3" id="KW-0378">Hydrolase</keyword>
<dbReference type="PROSITE" id="PS51192">
    <property type="entry name" value="HELICASE_ATP_BIND_1"/>
    <property type="match status" value="1"/>
</dbReference>